<dbReference type="InterPro" id="IPR045851">
    <property type="entry name" value="AMP-bd_C_sf"/>
</dbReference>
<name>A0A250KZN3_9GAMM</name>
<dbReference type="InterPro" id="IPR020841">
    <property type="entry name" value="PKS_Beta-ketoAc_synthase_dom"/>
</dbReference>
<dbReference type="GO" id="GO:0016746">
    <property type="term" value="F:acyltransferase activity"/>
    <property type="evidence" value="ECO:0007669"/>
    <property type="project" value="InterPro"/>
</dbReference>
<evidence type="ECO:0000259" key="6">
    <source>
        <dbReference type="PROSITE" id="PS50075"/>
    </source>
</evidence>
<dbReference type="Gene3D" id="3.40.47.10">
    <property type="match status" value="1"/>
</dbReference>
<dbReference type="Pfam" id="PF00668">
    <property type="entry name" value="Condensation"/>
    <property type="match status" value="1"/>
</dbReference>
<dbReference type="FunFam" id="1.10.1200.10:FF:000005">
    <property type="entry name" value="Nonribosomal peptide synthetase 1"/>
    <property type="match status" value="1"/>
</dbReference>
<dbReference type="PANTHER" id="PTHR45527">
    <property type="entry name" value="NONRIBOSOMAL PEPTIDE SYNTHETASE"/>
    <property type="match status" value="1"/>
</dbReference>
<evidence type="ECO:0000313" key="8">
    <source>
        <dbReference type="EMBL" id="BBA36441.1"/>
    </source>
</evidence>
<dbReference type="OrthoDB" id="9030879at2"/>
<dbReference type="Gene3D" id="3.40.50.980">
    <property type="match status" value="2"/>
</dbReference>
<dbReference type="SMART" id="SM01294">
    <property type="entry name" value="PKS_PP_betabranch"/>
    <property type="match status" value="1"/>
</dbReference>
<dbReference type="Gene3D" id="3.30.300.30">
    <property type="match status" value="1"/>
</dbReference>
<organism evidence="8 9">
    <name type="scientific">Methylocaldum marinum</name>
    <dbReference type="NCBI Taxonomy" id="1432792"/>
    <lineage>
        <taxon>Bacteria</taxon>
        <taxon>Pseudomonadati</taxon>
        <taxon>Pseudomonadota</taxon>
        <taxon>Gammaproteobacteria</taxon>
        <taxon>Methylococcales</taxon>
        <taxon>Methylococcaceae</taxon>
        <taxon>Methylocaldum</taxon>
    </lineage>
</organism>
<feature type="domain" description="Ketosynthase family 3 (KS3)" evidence="7">
    <location>
        <begin position="126"/>
        <end position="519"/>
    </location>
</feature>
<dbReference type="SUPFAM" id="SSF52777">
    <property type="entry name" value="CoA-dependent acyltransferases"/>
    <property type="match status" value="2"/>
</dbReference>
<dbReference type="EMBL" id="AP017928">
    <property type="protein sequence ID" value="BBA36441.1"/>
    <property type="molecule type" value="Genomic_DNA"/>
</dbReference>
<dbReference type="InterPro" id="IPR020806">
    <property type="entry name" value="PKS_PP-bd"/>
</dbReference>
<keyword evidence="3" id="KW-0597">Phosphoprotein</keyword>
<dbReference type="FunFam" id="3.40.50.980:FF:000001">
    <property type="entry name" value="Non-ribosomal peptide synthetase"/>
    <property type="match status" value="1"/>
</dbReference>
<dbReference type="GO" id="GO:0043041">
    <property type="term" value="P:amino acid activation for nonribosomal peptide biosynthetic process"/>
    <property type="evidence" value="ECO:0007669"/>
    <property type="project" value="TreeGrafter"/>
</dbReference>
<dbReference type="GO" id="GO:0044550">
    <property type="term" value="P:secondary metabolite biosynthetic process"/>
    <property type="evidence" value="ECO:0007669"/>
    <property type="project" value="TreeGrafter"/>
</dbReference>
<dbReference type="InterPro" id="IPR009081">
    <property type="entry name" value="PP-bd_ACP"/>
</dbReference>
<keyword evidence="4" id="KW-0808">Transferase</keyword>
<feature type="compositionally biased region" description="Polar residues" evidence="5">
    <location>
        <begin position="108"/>
        <end position="121"/>
    </location>
</feature>
<dbReference type="InterPro" id="IPR036736">
    <property type="entry name" value="ACP-like_sf"/>
</dbReference>
<evidence type="ECO:0000256" key="1">
    <source>
        <dbReference type="ARBA" id="ARBA00001957"/>
    </source>
</evidence>
<dbReference type="SUPFAM" id="SSF56801">
    <property type="entry name" value="Acetyl-CoA synthetase-like"/>
    <property type="match status" value="1"/>
</dbReference>
<dbReference type="InterPro" id="IPR001242">
    <property type="entry name" value="Condensation_dom"/>
</dbReference>
<dbReference type="SUPFAM" id="SSF47336">
    <property type="entry name" value="ACP-like"/>
    <property type="match status" value="3"/>
</dbReference>
<dbReference type="PROSITE" id="PS52004">
    <property type="entry name" value="KS3_2"/>
    <property type="match status" value="1"/>
</dbReference>
<dbReference type="Gene3D" id="2.30.38.10">
    <property type="entry name" value="Luciferase, Domain 3"/>
    <property type="match status" value="1"/>
</dbReference>
<dbReference type="InterPro" id="IPR010071">
    <property type="entry name" value="AA_adenyl_dom"/>
</dbReference>
<comment type="cofactor">
    <cofactor evidence="1">
        <name>pantetheine 4'-phosphate</name>
        <dbReference type="ChEBI" id="CHEBI:47942"/>
    </cofactor>
</comment>
<dbReference type="PROSITE" id="PS00455">
    <property type="entry name" value="AMP_BINDING"/>
    <property type="match status" value="1"/>
</dbReference>
<evidence type="ECO:0008006" key="10">
    <source>
        <dbReference type="Google" id="ProtNLM"/>
    </source>
</evidence>
<dbReference type="Proteomes" id="UP000266313">
    <property type="component" value="Chromosome"/>
</dbReference>
<dbReference type="Pfam" id="PF00550">
    <property type="entry name" value="PP-binding"/>
    <property type="match status" value="3"/>
</dbReference>
<evidence type="ECO:0000313" key="9">
    <source>
        <dbReference type="Proteomes" id="UP000266313"/>
    </source>
</evidence>
<dbReference type="PROSITE" id="PS50075">
    <property type="entry name" value="CARRIER"/>
    <property type="match status" value="3"/>
</dbReference>
<dbReference type="NCBIfam" id="TIGR01733">
    <property type="entry name" value="AA-adenyl-dom"/>
    <property type="match status" value="1"/>
</dbReference>
<dbReference type="GO" id="GO:0031177">
    <property type="term" value="F:phosphopantetheine binding"/>
    <property type="evidence" value="ECO:0007669"/>
    <property type="project" value="InterPro"/>
</dbReference>
<gene>
    <name evidence="8" type="ORF">sS8_4511</name>
</gene>
<feature type="domain" description="Carrier" evidence="6">
    <location>
        <begin position="1608"/>
        <end position="1683"/>
    </location>
</feature>
<dbReference type="InterPro" id="IPR016039">
    <property type="entry name" value="Thiolase-like"/>
</dbReference>
<feature type="domain" description="Carrier" evidence="6">
    <location>
        <begin position="20"/>
        <end position="95"/>
    </location>
</feature>
<dbReference type="RefSeq" id="WP_119631604.1">
    <property type="nucleotide sequence ID" value="NZ_AP017928.1"/>
</dbReference>
<dbReference type="Gene3D" id="1.10.1200.10">
    <property type="entry name" value="ACP-like"/>
    <property type="match status" value="2"/>
</dbReference>
<dbReference type="Pfam" id="PF00109">
    <property type="entry name" value="ketoacyl-synt"/>
    <property type="match status" value="1"/>
</dbReference>
<dbReference type="InterPro" id="IPR029058">
    <property type="entry name" value="AB_hydrolase_fold"/>
</dbReference>
<dbReference type="SUPFAM" id="SSF53901">
    <property type="entry name" value="Thiolase-like"/>
    <property type="match status" value="2"/>
</dbReference>
<dbReference type="Gene3D" id="3.40.50.1820">
    <property type="entry name" value="alpha/beta hydrolase"/>
    <property type="match status" value="1"/>
</dbReference>
<dbReference type="Pfam" id="PF00501">
    <property type="entry name" value="AMP-binding"/>
    <property type="match status" value="1"/>
</dbReference>
<dbReference type="Pfam" id="PF02801">
    <property type="entry name" value="Ketoacyl-synt_C"/>
    <property type="match status" value="1"/>
</dbReference>
<accession>A0A250KZN3</accession>
<dbReference type="SMART" id="SM00825">
    <property type="entry name" value="PKS_KS"/>
    <property type="match status" value="1"/>
</dbReference>
<dbReference type="InterPro" id="IPR000873">
    <property type="entry name" value="AMP-dep_synth/lig_dom"/>
</dbReference>
<dbReference type="InterPro" id="IPR014030">
    <property type="entry name" value="Ketoacyl_synth_N"/>
</dbReference>
<dbReference type="InterPro" id="IPR023213">
    <property type="entry name" value="CAT-like_dom_sf"/>
</dbReference>
<dbReference type="CDD" id="cd00833">
    <property type="entry name" value="PKS"/>
    <property type="match status" value="1"/>
</dbReference>
<dbReference type="PANTHER" id="PTHR45527:SF1">
    <property type="entry name" value="FATTY ACID SYNTHASE"/>
    <property type="match status" value="1"/>
</dbReference>
<keyword evidence="2" id="KW-0596">Phosphopantetheine</keyword>
<evidence type="ECO:0000256" key="5">
    <source>
        <dbReference type="SAM" id="MobiDB-lite"/>
    </source>
</evidence>
<dbReference type="FunFam" id="2.30.38.10:FF:000001">
    <property type="entry name" value="Non-ribosomal peptide synthetase PvdI"/>
    <property type="match status" value="1"/>
</dbReference>
<reference evidence="8 9" key="1">
    <citation type="submission" date="2016-12" db="EMBL/GenBank/DDBJ databases">
        <title>Genome sequencing of Methylocaldum marinum.</title>
        <authorList>
            <person name="Takeuchi M."/>
            <person name="Kamagata Y."/>
            <person name="Hiraoka S."/>
            <person name="Oshima K."/>
            <person name="Hattori M."/>
            <person name="Iwasaki W."/>
        </authorList>
    </citation>
    <scope>NUCLEOTIDE SEQUENCE [LARGE SCALE GENOMIC DNA]</scope>
    <source>
        <strain evidence="8 9">S8</strain>
    </source>
</reference>
<dbReference type="KEGG" id="mmai:sS8_4511"/>
<keyword evidence="9" id="KW-1185">Reference proteome</keyword>
<dbReference type="InterPro" id="IPR014031">
    <property type="entry name" value="Ketoacyl_synth_C"/>
</dbReference>
<evidence type="ECO:0000256" key="4">
    <source>
        <dbReference type="ARBA" id="ARBA00022679"/>
    </source>
</evidence>
<feature type="domain" description="Carrier" evidence="6">
    <location>
        <begin position="550"/>
        <end position="627"/>
    </location>
</feature>
<dbReference type="Gene3D" id="3.30.559.30">
    <property type="entry name" value="Nonribosomal peptide synthetase, condensation domain"/>
    <property type="match status" value="1"/>
</dbReference>
<dbReference type="InterPro" id="IPR020845">
    <property type="entry name" value="AMP-binding_CS"/>
</dbReference>
<protein>
    <recommendedName>
        <fullName evidence="10">Amino acid adenylation domain-containing protein</fullName>
    </recommendedName>
</protein>
<evidence type="ECO:0000256" key="3">
    <source>
        <dbReference type="ARBA" id="ARBA00022553"/>
    </source>
</evidence>
<dbReference type="Gene3D" id="3.30.559.10">
    <property type="entry name" value="Chloramphenicol acetyltransferase-like domain"/>
    <property type="match status" value="1"/>
</dbReference>
<feature type="region of interest" description="Disordered" evidence="5">
    <location>
        <begin position="101"/>
        <end position="121"/>
    </location>
</feature>
<evidence type="ECO:0000259" key="7">
    <source>
        <dbReference type="PROSITE" id="PS52004"/>
    </source>
</evidence>
<dbReference type="GO" id="GO:0005737">
    <property type="term" value="C:cytoplasm"/>
    <property type="evidence" value="ECO:0007669"/>
    <property type="project" value="TreeGrafter"/>
</dbReference>
<dbReference type="FunFam" id="3.40.50.12780:FF:000012">
    <property type="entry name" value="Non-ribosomal peptide synthetase"/>
    <property type="match status" value="1"/>
</dbReference>
<evidence type="ECO:0000256" key="2">
    <source>
        <dbReference type="ARBA" id="ARBA00022450"/>
    </source>
</evidence>
<dbReference type="CDD" id="cd05930">
    <property type="entry name" value="A_NRPS"/>
    <property type="match status" value="1"/>
</dbReference>
<dbReference type="InterPro" id="IPR025110">
    <property type="entry name" value="AMP-bd_C"/>
</dbReference>
<dbReference type="SMART" id="SM00823">
    <property type="entry name" value="PKS_PP"/>
    <property type="match status" value="3"/>
</dbReference>
<sequence>MSSSSIVATLQLAHPADRKPILGAYVRELLANFLGMDKPEDITPNQSFIELGTDSVQAVEFKSRLESKLACSLRTTLLFDHPRLDLLVDYLVDDILPLSPPPPGNADAGSSSPAAVGTDPSSDARTQAIAIIGLAGLFPGADNAESLWNRAMAGECLWLDPPSSAPAYEYGRIRYCDPAEENATADSGDRQMRLLERLIRQVQDDYHITRNMLSANTTGVFIAAQAAAGSFACGGQPYTIPIANRISFQWDLKGPSEVVNTFCTSVYVALHRALQSIRAGECEQAIVGAVNLIDAEEFESAALHGLYDPLLSPRNRTSSFGEEADGFVRSEGAGIAVIRPLRDAVADGNRVLAIIRSSAVHHGGRGYSLEAPNVQGLKQAIAASIAQAGISTDAIDYVEAHGIGNTLADALELNAINDAYRQFSANPDKTWYVGSVKPSIGHPEVAAGMASLIKAVKALEHRAIPGIAGLGEINRELASDHALILRDRSAPWPNTAGPRRVALNSYAIGGVNAHIVLEEYCGQAAADGAAAIVRPAHAMSSAGTTMPAAGLNGDLRAALANLVAEVFGMELSDIDPSRSPVHYGFDSIQVVQFIKRLNERLGLNLRVAQAMGAKNFGEFFDMLARQAQGRDSVASDAPRTAASVPTAPQALSEIQKGLWYIQETFPESTGFNVPLMFRLSAPADPDCLRQALLAVLEEHPMLRCRFKKDLSGEDIVQTVAAAGDSLAMEHMTLPADQAIVPFLWRLLRHPFDLETGPAVRLYSLERPHEQVHYVFFVVHHIVIDGFSGILFANAFWDRYRVLSAGGKPAVRAPDTAFFDFLAWERAYLDSGRAEADLAWWKSRLAGLPASIALPYDTLPQPGLPDRGIGCECLTLNGGALAALKYLGSSLNQNLSALLLGVFTLLLHRLSGDEDIAVTMPVAGRPMQRHENSIGCYINLMIVRTRLGMDDTFLQLVKRIGANLAEGLDHADYPFARLMPELGLPLLNPNEVPFPVSFTYQNIFDGLPGNAERPGGAELCYDVYQETMDNYTLEVYDFRDSLSLHLKYKRNLFETATVRRHLGYLETLLAAIAEDPGKRIGDYDCLPEHEARLLLDGFNATAAEFPGQLCVHELFEARAAEVPGNTALIFAGRPMSYGELADRSRRLALHLQALGMGPDQRVAVCMDRSADMIVAVLGVLRAGAAYLPIDPNNGEDRIRYMLSDGGVGLMLTQSHLQPRLAETASACGCRTLAVDDPARADGGAGAELRREVGPQHTAYVIYTSGSTGRPKGVVIAHRSLVNLCRAMTTTYGITDADRILQFASLSFDMSVEEIFPYLAAGAGIVIREDADIEAEKFYRVVVANGVSILNLPPQFYGVIEALEPEQQQRIFGQLRLIAFGGEALPDTTLRAVQERGVRIFNAYGPTEYTVNAAIAELGAGRRPSIGKPIANTRLYVLGKHLELLPVGVAGELHIAGEGLALGYLNNPALTAEKFIDNPYAPGKLYKTGDIARWLDDGTIQYLGRSDDQLKIRGFRVEPGEIERVLAEQPGIRNAAVVAHRQQLVAYYVAEEPVEPAVLAAALRKRLPDYMMPSAFTRIDDIPVTANGKIDRKSLQAQALAVTGQAVYTEPRNELESRLASIWQEVLGVDRIGIDDNFFALGGHSLLAVQIILRANKQLGVSLSLRALFDAADIRHLAEAVSGSAEASAEDTLADFQEDRDQLIL</sequence>
<proteinExistence type="predicted"/>
<dbReference type="Pfam" id="PF13193">
    <property type="entry name" value="AMP-binding_C"/>
    <property type="match status" value="1"/>
</dbReference>